<feature type="compositionally biased region" description="Basic and acidic residues" evidence="6">
    <location>
        <begin position="740"/>
        <end position="749"/>
    </location>
</feature>
<dbReference type="PANTHER" id="PTHR11134">
    <property type="entry name" value="ADAPTOR COMPLEX SUBUNIT BETA FAMILY MEMBER"/>
    <property type="match status" value="1"/>
</dbReference>
<dbReference type="STRING" id="6182.A0A4Z2DIK9"/>
<dbReference type="PIRSF" id="PIRSF037096">
    <property type="entry name" value="AP3_complex_beta"/>
    <property type="match status" value="1"/>
</dbReference>
<evidence type="ECO:0000259" key="7">
    <source>
        <dbReference type="Pfam" id="PF01602"/>
    </source>
</evidence>
<comment type="subcellular location">
    <subcellularLocation>
        <location evidence="1">Endomembrane system</location>
    </subcellularLocation>
</comment>
<feature type="compositionally biased region" description="Acidic residues" evidence="6">
    <location>
        <begin position="760"/>
        <end position="773"/>
    </location>
</feature>
<feature type="compositionally biased region" description="Low complexity" evidence="6">
    <location>
        <begin position="851"/>
        <end position="879"/>
    </location>
</feature>
<evidence type="ECO:0000313" key="9">
    <source>
        <dbReference type="Proteomes" id="UP000311919"/>
    </source>
</evidence>
<evidence type="ECO:0000313" key="8">
    <source>
        <dbReference type="EMBL" id="TNN16309.1"/>
    </source>
</evidence>
<dbReference type="Pfam" id="PF01602">
    <property type="entry name" value="Adaptin_N"/>
    <property type="match status" value="1"/>
</dbReference>
<dbReference type="Gene3D" id="1.25.10.10">
    <property type="entry name" value="Leucine-rich Repeat Variant"/>
    <property type="match status" value="1"/>
</dbReference>
<dbReference type="Proteomes" id="UP000311919">
    <property type="component" value="Unassembled WGS sequence"/>
</dbReference>
<proteinExistence type="inferred from homology"/>
<evidence type="ECO:0000256" key="6">
    <source>
        <dbReference type="SAM" id="MobiDB-lite"/>
    </source>
</evidence>
<dbReference type="SUPFAM" id="SSF48371">
    <property type="entry name" value="ARM repeat"/>
    <property type="match status" value="1"/>
</dbReference>
<name>A0A4Z2DIK9_SCHJA</name>
<keyword evidence="5" id="KW-0472">Membrane</keyword>
<dbReference type="GO" id="GO:0030123">
    <property type="term" value="C:AP-3 adaptor complex"/>
    <property type="evidence" value="ECO:0007669"/>
    <property type="project" value="InterPro"/>
</dbReference>
<feature type="region of interest" description="Disordered" evidence="6">
    <location>
        <begin position="718"/>
        <end position="808"/>
    </location>
</feature>
<comment type="similarity">
    <text evidence="2">Belongs to the adaptor complexes large subunit family.</text>
</comment>
<evidence type="ECO:0000256" key="2">
    <source>
        <dbReference type="ARBA" id="ARBA00006613"/>
    </source>
</evidence>
<dbReference type="GO" id="GO:0016192">
    <property type="term" value="P:vesicle-mediated transport"/>
    <property type="evidence" value="ECO:0007669"/>
    <property type="project" value="InterPro"/>
</dbReference>
<dbReference type="GO" id="GO:0006886">
    <property type="term" value="P:intracellular protein transport"/>
    <property type="evidence" value="ECO:0007669"/>
    <property type="project" value="InterPro"/>
</dbReference>
<dbReference type="InterPro" id="IPR026739">
    <property type="entry name" value="AP_beta"/>
</dbReference>
<protein>
    <submittedName>
        <fullName evidence="8">AP-3 complex subunit beta-2</fullName>
    </submittedName>
</protein>
<feature type="region of interest" description="Disordered" evidence="6">
    <location>
        <begin position="276"/>
        <end position="298"/>
    </location>
</feature>
<feature type="region of interest" description="Disordered" evidence="6">
    <location>
        <begin position="937"/>
        <end position="957"/>
    </location>
</feature>
<evidence type="ECO:0000256" key="4">
    <source>
        <dbReference type="ARBA" id="ARBA00022927"/>
    </source>
</evidence>
<organism evidence="8 9">
    <name type="scientific">Schistosoma japonicum</name>
    <name type="common">Blood fluke</name>
    <dbReference type="NCBI Taxonomy" id="6182"/>
    <lineage>
        <taxon>Eukaryota</taxon>
        <taxon>Metazoa</taxon>
        <taxon>Spiralia</taxon>
        <taxon>Lophotrochozoa</taxon>
        <taxon>Platyhelminthes</taxon>
        <taxon>Trematoda</taxon>
        <taxon>Digenea</taxon>
        <taxon>Strigeidida</taxon>
        <taxon>Schistosomatoidea</taxon>
        <taxon>Schistosomatidae</taxon>
        <taxon>Schistosoma</taxon>
    </lineage>
</organism>
<dbReference type="EMBL" id="SKCS01000121">
    <property type="protein sequence ID" value="TNN16309.1"/>
    <property type="molecule type" value="Genomic_DNA"/>
</dbReference>
<feature type="compositionally biased region" description="Polar residues" evidence="6">
    <location>
        <begin position="718"/>
        <end position="735"/>
    </location>
</feature>
<dbReference type="InterPro" id="IPR016024">
    <property type="entry name" value="ARM-type_fold"/>
</dbReference>
<feature type="region of interest" description="Disordered" evidence="6">
    <location>
        <begin position="849"/>
        <end position="879"/>
    </location>
</feature>
<dbReference type="InterPro" id="IPR026740">
    <property type="entry name" value="AP3_beta"/>
</dbReference>
<dbReference type="OrthoDB" id="302453at2759"/>
<comment type="caution">
    <text evidence="8">The sequence shown here is derived from an EMBL/GenBank/DDBJ whole genome shotgun (WGS) entry which is preliminary data.</text>
</comment>
<accession>A0A4Z2DIK9</accession>
<evidence type="ECO:0000256" key="3">
    <source>
        <dbReference type="ARBA" id="ARBA00022448"/>
    </source>
</evidence>
<evidence type="ECO:0000256" key="5">
    <source>
        <dbReference type="ARBA" id="ARBA00023136"/>
    </source>
</evidence>
<keyword evidence="4" id="KW-0653">Protein transport</keyword>
<dbReference type="InterPro" id="IPR002553">
    <property type="entry name" value="Clathrin/coatomer_adapt-like_N"/>
</dbReference>
<keyword evidence="9" id="KW-1185">Reference proteome</keyword>
<dbReference type="InterPro" id="IPR011989">
    <property type="entry name" value="ARM-like"/>
</dbReference>
<dbReference type="GO" id="GO:0012505">
    <property type="term" value="C:endomembrane system"/>
    <property type="evidence" value="ECO:0007669"/>
    <property type="project" value="UniProtKB-SubCell"/>
</dbReference>
<reference evidence="8 9" key="1">
    <citation type="submission" date="2019-03" db="EMBL/GenBank/DDBJ databases">
        <title>An improved genome assembly of the fluke Schistosoma japonicum.</title>
        <authorList>
            <person name="Hu W."/>
            <person name="Luo F."/>
            <person name="Yin M."/>
            <person name="Mo X."/>
            <person name="Sun C."/>
            <person name="Wu Q."/>
            <person name="Zhu B."/>
            <person name="Xiang M."/>
            <person name="Wang J."/>
            <person name="Wang Y."/>
            <person name="Zhang T."/>
            <person name="Xu B."/>
            <person name="Zheng H."/>
            <person name="Feng Z."/>
        </authorList>
    </citation>
    <scope>NUCLEOTIDE SEQUENCE [LARGE SCALE GENOMIC DNA]</scope>
    <source>
        <strain evidence="8">HuSjv2</strain>
        <tissue evidence="8">Worms</tissue>
    </source>
</reference>
<evidence type="ECO:0000256" key="1">
    <source>
        <dbReference type="ARBA" id="ARBA00004308"/>
    </source>
</evidence>
<keyword evidence="3" id="KW-0813">Transport</keyword>
<gene>
    <name evidence="8" type="ORF">EWB00_000578</name>
</gene>
<sequence length="1309" mass="147590">MLDEGFQSASLSSEISQTSSYNRSTDLEIGNDLSSSVVFSADFQKFDDLKNLLDTSKDAAKLGAMKRIIEMVARGKDCSDLFPAVVKNVVSKNTEIRKLVYAFLTHYAEQEQDIALLSISTFQRALKDPNQLVRASSLRVLSSIRIPLILPIVTLAIQDASKDLSAYVRKTAAHAVLKIYSLDPSEKEILTEIIDRLLSDKTTVVVGSAVRAFEEVCPERLDLMHKNYRKLCNLLMDVDEWGQVVILTMLTRYARTQFPNPEKQLITLENDNSSADGINLSSDPSENSHLKSISSTKDGNNSNCTMIVPDTLTYSISDALPLLEADRNALLNASRYLLHSHNSAVVMASSQLLFYLNAKDDYPAVVRALIHTLHRNREVQYIVLSNIASLTIEHRNLFEPYLRSFFIYSTDSLQVKLLKLEILSSLITETSSSVILREFQHYVNSFDEEFVTATIQAIGRCASTVPQISDVCLGGLLRLMSRPKEKIMGECVIVLRKLLQMKTTDHKEIITHIAQLADTMTIPTALASILWLLGEFSHRVPKIAPDILRKMAKSFSQQEAVVKFQIINLAAKLCIVNPRQTLLLTQYIFNLAKYDVNYDIRDKARFLRGLLFPQIITNPTVIGDDSSLRIPKNELKSNNSNNTFLSKNIRKICLATKPAPIVKSQFEDRSNFRLGTLSHILQRRVSGYCDLTDWPTVPPDPWSRVIVTPLPSLSSAINGSESSDVMNSPKAVSSSHVKHGQNETRKTDRFGNISLNDFFSETEEEDDDDEVDDGSIGNEGQEENGKHKRKLSPFYANDNGSSDDECISSNDEQIEDSKEAFDKDNDESDSDFDLEYLLLGSTMLNHVQEKSTTSSNLSSESQPTGAVPDSSFTTSQDTTTTSGLLKHDFLSEKFSNNELQISMKQDLSSWLNTQSSSSSSDESDHSVLHDTSIEQLVKTSDYNPSKDDRVCTNSPSNAAHTKLDFKGTSEILNKNDVDLSDISALLKYEDNDCTNFPLQAGNYSLPWYTLINPHHESDFTGQLQYARIIWPNHPKLIVISLKLCNQSTHVEFSNIQFDLMNTVMGRLLVDADRIQSFCPIVQLKPQSTSTVNFGIDFAGLCDPIELDLIYESKADSFNSENESSYRWRICLNPPPTELIRPVQLNEKEYFDERAKLILNQSFYHNHLMITSNDNENRCHSEYLCKLKTHLLQNINAQYQFSRIHKISKHLYCNDIELHKNFSSTPSMNVNTSNEYNDDDDNNNNVCITMYITSESISDSHLCLLEISYFPDRLIDRNVHLPIHFSLFCNSSSIFRKNLSLSIENLIKSL</sequence>
<feature type="domain" description="Clathrin/coatomer adaptor adaptin-like N-terminal" evidence="7">
    <location>
        <begin position="47"/>
        <end position="612"/>
    </location>
</feature>